<evidence type="ECO:0000313" key="3">
    <source>
        <dbReference type="Proteomes" id="UP000595074"/>
    </source>
</evidence>
<dbReference type="KEGG" id="sinu:IMZ28_05945"/>
<sequence>MHKESGTLYSIFGGYKQIDAPPAKLTGVQKAVAWLFLLSALVIPFYLLLSDTPLTQSRYSAVHYEKEHQLFVEECASCHTLYAPYLLPKRSWKKLMANLADHFGDDASLDETDRRSVEAYLLANSAESSTKEAAHYILNSVKNIKKDIIAISESPYWRDKHASLDKALFDSPKVKSKANCKACHRRFENGIIEDALISLPKGV</sequence>
<dbReference type="InterPro" id="IPR018588">
    <property type="entry name" value="Dihaem_cytochrome-c"/>
</dbReference>
<dbReference type="Proteomes" id="UP000595074">
    <property type="component" value="Chromosome"/>
</dbReference>
<keyword evidence="1" id="KW-0472">Membrane</keyword>
<proteinExistence type="predicted"/>
<dbReference type="AlphaFoldDB" id="A0A7M1S797"/>
<keyword evidence="3" id="KW-1185">Reference proteome</keyword>
<keyword evidence="1" id="KW-0812">Transmembrane</keyword>
<organism evidence="2 3">
    <name type="scientific">Sulfurovum indicum</name>
    <dbReference type="NCBI Taxonomy" id="2779528"/>
    <lineage>
        <taxon>Bacteria</taxon>
        <taxon>Pseudomonadati</taxon>
        <taxon>Campylobacterota</taxon>
        <taxon>Epsilonproteobacteria</taxon>
        <taxon>Campylobacterales</taxon>
        <taxon>Sulfurovaceae</taxon>
        <taxon>Sulfurovum</taxon>
    </lineage>
</organism>
<name>A0A7M1S797_9BACT</name>
<dbReference type="Pfam" id="PF09626">
    <property type="entry name" value="DHC"/>
    <property type="match status" value="1"/>
</dbReference>
<accession>A0A7M1S797</accession>
<evidence type="ECO:0000313" key="2">
    <source>
        <dbReference type="EMBL" id="QOR62992.1"/>
    </source>
</evidence>
<evidence type="ECO:0000256" key="1">
    <source>
        <dbReference type="SAM" id="Phobius"/>
    </source>
</evidence>
<reference evidence="2 3" key="1">
    <citation type="submission" date="2020-10" db="EMBL/GenBank/DDBJ databases">
        <title>The genome of sulfurovum sp.</title>
        <authorList>
            <person name="Xie S."/>
            <person name="Shao Z."/>
            <person name="Jiang L."/>
        </authorList>
    </citation>
    <scope>NUCLEOTIDE SEQUENCE [LARGE SCALE GENOMIC DNA]</scope>
    <source>
        <strain evidence="2 3">ST-419</strain>
    </source>
</reference>
<feature type="transmembrane region" description="Helical" evidence="1">
    <location>
        <begin position="31"/>
        <end position="49"/>
    </location>
</feature>
<protein>
    <submittedName>
        <fullName evidence="2">Diheme cytochrome c</fullName>
    </submittedName>
</protein>
<dbReference type="EMBL" id="CP063164">
    <property type="protein sequence ID" value="QOR62992.1"/>
    <property type="molecule type" value="Genomic_DNA"/>
</dbReference>
<gene>
    <name evidence="2" type="ORF">IMZ28_05945</name>
</gene>
<keyword evidence="1" id="KW-1133">Transmembrane helix</keyword>